<accession>A0A5C5Q4U0</accession>
<sequence>MIACIIGSLWRAKTSSYDPLLPASALAVFADADRRIHHFLAHKRPDTTWLASDTTLPVLDATPPVGV</sequence>
<reference evidence="1 2" key="1">
    <citation type="submission" date="2019-06" db="EMBL/GenBank/DDBJ databases">
        <title>Pseudomonas bimorpha sp. nov. isolated from bovine raw milk and skim milk concentrate.</title>
        <authorList>
            <person name="Hofmann K."/>
            <person name="Huptas C."/>
            <person name="Doll E."/>
            <person name="Scherer S."/>
            <person name="Wenning M."/>
        </authorList>
    </citation>
    <scope>NUCLEOTIDE SEQUENCE [LARGE SCALE GENOMIC DNA]</scope>
    <source>
        <strain evidence="1 2">DSM 108990</strain>
    </source>
</reference>
<name>A0A5C5Q4U0_9PSED</name>
<organism evidence="1 2">
    <name type="scientific">Pseudomonas saxonica</name>
    <dbReference type="NCBI Taxonomy" id="2600598"/>
    <lineage>
        <taxon>Bacteria</taxon>
        <taxon>Pseudomonadati</taxon>
        <taxon>Pseudomonadota</taxon>
        <taxon>Gammaproteobacteria</taxon>
        <taxon>Pseudomonadales</taxon>
        <taxon>Pseudomonadaceae</taxon>
        <taxon>Pseudomonas</taxon>
    </lineage>
</organism>
<gene>
    <name evidence="1" type="ORF">FJD37_02215</name>
</gene>
<comment type="caution">
    <text evidence="1">The sequence shown here is derived from an EMBL/GenBank/DDBJ whole genome shotgun (WGS) entry which is preliminary data.</text>
</comment>
<evidence type="ECO:0000313" key="1">
    <source>
        <dbReference type="EMBL" id="TWS00180.1"/>
    </source>
</evidence>
<evidence type="ECO:0000313" key="2">
    <source>
        <dbReference type="Proteomes" id="UP000317901"/>
    </source>
</evidence>
<proteinExistence type="predicted"/>
<protein>
    <submittedName>
        <fullName evidence="1">Uncharacterized protein</fullName>
    </submittedName>
</protein>
<dbReference type="EMBL" id="VFIP01000003">
    <property type="protein sequence ID" value="TWS00180.1"/>
    <property type="molecule type" value="Genomic_DNA"/>
</dbReference>
<dbReference type="AlphaFoldDB" id="A0A5C5Q4U0"/>
<dbReference type="Proteomes" id="UP000317901">
    <property type="component" value="Unassembled WGS sequence"/>
</dbReference>